<dbReference type="AlphaFoldDB" id="T0R8F1"/>
<feature type="compositionally biased region" description="Polar residues" evidence="1">
    <location>
        <begin position="1"/>
        <end position="16"/>
    </location>
</feature>
<organism evidence="2 3">
    <name type="scientific">Saprolegnia diclina (strain VS20)</name>
    <dbReference type="NCBI Taxonomy" id="1156394"/>
    <lineage>
        <taxon>Eukaryota</taxon>
        <taxon>Sar</taxon>
        <taxon>Stramenopiles</taxon>
        <taxon>Oomycota</taxon>
        <taxon>Saprolegniomycetes</taxon>
        <taxon>Saprolegniales</taxon>
        <taxon>Saprolegniaceae</taxon>
        <taxon>Saprolegnia</taxon>
    </lineage>
</organism>
<name>T0R8F1_SAPDV</name>
<evidence type="ECO:0000256" key="1">
    <source>
        <dbReference type="SAM" id="MobiDB-lite"/>
    </source>
</evidence>
<feature type="region of interest" description="Disordered" evidence="1">
    <location>
        <begin position="1"/>
        <end position="65"/>
    </location>
</feature>
<dbReference type="STRING" id="1156394.T0R8F1"/>
<dbReference type="InParanoid" id="T0R8F1"/>
<keyword evidence="3" id="KW-1185">Reference proteome</keyword>
<dbReference type="EMBL" id="JH767132">
    <property type="protein sequence ID" value="EQC42750.1"/>
    <property type="molecule type" value="Genomic_DNA"/>
</dbReference>
<evidence type="ECO:0000313" key="3">
    <source>
        <dbReference type="Proteomes" id="UP000030762"/>
    </source>
</evidence>
<reference evidence="2 3" key="1">
    <citation type="submission" date="2012-04" db="EMBL/GenBank/DDBJ databases">
        <title>The Genome Sequence of Saprolegnia declina VS20.</title>
        <authorList>
            <consortium name="The Broad Institute Genome Sequencing Platform"/>
            <person name="Russ C."/>
            <person name="Nusbaum C."/>
            <person name="Tyler B."/>
            <person name="van West P."/>
            <person name="Dieguez-Uribeondo J."/>
            <person name="de Bruijn I."/>
            <person name="Tripathy S."/>
            <person name="Jiang R."/>
            <person name="Young S.K."/>
            <person name="Zeng Q."/>
            <person name="Gargeya S."/>
            <person name="Fitzgerald M."/>
            <person name="Haas B."/>
            <person name="Abouelleil A."/>
            <person name="Alvarado L."/>
            <person name="Arachchi H.M."/>
            <person name="Berlin A."/>
            <person name="Chapman S.B."/>
            <person name="Goldberg J."/>
            <person name="Griggs A."/>
            <person name="Gujja S."/>
            <person name="Hansen M."/>
            <person name="Howarth C."/>
            <person name="Imamovic A."/>
            <person name="Larimer J."/>
            <person name="McCowen C."/>
            <person name="Montmayeur A."/>
            <person name="Murphy C."/>
            <person name="Neiman D."/>
            <person name="Pearson M."/>
            <person name="Priest M."/>
            <person name="Roberts A."/>
            <person name="Saif S."/>
            <person name="Shea T."/>
            <person name="Sisk P."/>
            <person name="Sykes S."/>
            <person name="Wortman J."/>
            <person name="Nusbaum C."/>
            <person name="Birren B."/>
        </authorList>
    </citation>
    <scope>NUCLEOTIDE SEQUENCE [LARGE SCALE GENOMIC DNA]</scope>
    <source>
        <strain evidence="2 3">VS20</strain>
    </source>
</reference>
<gene>
    <name evidence="2" type="ORF">SDRG_00473</name>
</gene>
<feature type="compositionally biased region" description="Low complexity" evidence="1">
    <location>
        <begin position="24"/>
        <end position="35"/>
    </location>
</feature>
<dbReference type="GeneID" id="19941200"/>
<proteinExistence type="predicted"/>
<evidence type="ECO:0000313" key="2">
    <source>
        <dbReference type="EMBL" id="EQC42750.1"/>
    </source>
</evidence>
<dbReference type="Proteomes" id="UP000030762">
    <property type="component" value="Unassembled WGS sequence"/>
</dbReference>
<protein>
    <submittedName>
        <fullName evidence="2">Uncharacterized protein</fullName>
    </submittedName>
</protein>
<dbReference type="VEuPathDB" id="FungiDB:SDRG_00473"/>
<accession>T0R8F1</accession>
<dbReference type="RefSeq" id="XP_008604173.1">
    <property type="nucleotide sequence ID" value="XM_008605951.1"/>
</dbReference>
<sequence>MLINTQYTAQNPSQSYLPVLEGEPNAASTANASAPQPFGDRSDNALSGSVMDLSEKVDEGLPDDTDDVDMLLDESASEVVVVPRSLLALDLAGL</sequence>